<feature type="compositionally biased region" description="Low complexity" evidence="6">
    <location>
        <begin position="140"/>
        <end position="150"/>
    </location>
</feature>
<accession>A0A364NIF3</accession>
<feature type="compositionally biased region" description="Pro residues" evidence="6">
    <location>
        <begin position="153"/>
        <end position="167"/>
    </location>
</feature>
<feature type="coiled-coil region" evidence="5">
    <location>
        <begin position="746"/>
        <end position="773"/>
    </location>
</feature>
<dbReference type="Proteomes" id="UP000250744">
    <property type="component" value="Unassembled WGS sequence"/>
</dbReference>
<keyword evidence="2" id="KW-0963">Cytoplasm</keyword>
<sequence length="827" mass="84627">MENENKGLNVSIDNNNQDTHAFADVSLPLSPETPELDGLTPQPQNEALTSTLQKNTALLKRIKKSLEEEEDVLNLDEMIDPATLGDLTAQVAIASEEISTDEPISDEAGAALPDTASAGSATSSISPLFVGAGLLAGVALTSSSSGSSSSPLMPEPMDPTPVDPTPTDPTDIMEQDPNPGNPRQVEAESFVIRLVGTENEDVFEINAPNATRIEVVGDIKGSNDDVVFKINDVTAGSRDTRTITLITNIDGSNNKLVFDFADANDVVKLAADSDIRGFSKIEVKNGTLDLSGVNISGIIDIEVNSGVVLTLSQFKALASLVSVSGHGALTLELSSEAELAELEAYLATPNLTLIGFGADETGGVSIQINGEPVENAQVDAIIERIDVLSFPSIPQISGLIDALQQKIAALEATSGATATELASLNTAISALEADIDALKTVAEAVGETLQAQIATLSQKLTDDLAAAQTSLQANIDQVSNDLSSALNAAIADLQAQIDGLNTESATVADLSELAAQLAATQADLATLASLSVAGDAANADALASEVVSLNSALVAAQTQMQNKLDQAVASINVELANLQDQINALDGDEALELVLALQAAFVDAEAKIAVLEAFIASAEAADLASALESEVAALYAALSDNVATLNSSLNALQASLQANIDQVSNELSAALNAAIADLQAQINGLNTESATAADLSALAAQLAATQADLAKLASLSAAGDAANADALAAEVSSLNSALVAAQTQMQNKLDQAVASINVELANLQDQINALDGDEALELVLALQAAFADAEAKIAVLEAFIASAEAADLASALESEVAALYAALSDNV</sequence>
<dbReference type="GO" id="GO:0005876">
    <property type="term" value="C:spindle microtubule"/>
    <property type="evidence" value="ECO:0007669"/>
    <property type="project" value="TreeGrafter"/>
</dbReference>
<evidence type="ECO:0000256" key="3">
    <source>
        <dbReference type="ARBA" id="ARBA00023175"/>
    </source>
</evidence>
<dbReference type="InterPro" id="IPR047149">
    <property type="entry name" value="KIF11-like"/>
</dbReference>
<dbReference type="Gene3D" id="1.10.287.1490">
    <property type="match status" value="2"/>
</dbReference>
<organism evidence="7 8">
    <name type="scientific">Nitrincola tibetensis</name>
    <dbReference type="NCBI Taxonomy" id="2219697"/>
    <lineage>
        <taxon>Bacteria</taxon>
        <taxon>Pseudomonadati</taxon>
        <taxon>Pseudomonadota</taxon>
        <taxon>Gammaproteobacteria</taxon>
        <taxon>Oceanospirillales</taxon>
        <taxon>Oceanospirillaceae</taxon>
        <taxon>Nitrincola</taxon>
    </lineage>
</organism>
<dbReference type="GO" id="GO:0051231">
    <property type="term" value="P:spindle elongation"/>
    <property type="evidence" value="ECO:0007669"/>
    <property type="project" value="TreeGrafter"/>
</dbReference>
<feature type="coiled-coil region" evidence="5">
    <location>
        <begin position="561"/>
        <end position="588"/>
    </location>
</feature>
<keyword evidence="4" id="KW-0206">Cytoskeleton</keyword>
<dbReference type="OrthoDB" id="9818748at2"/>
<feature type="compositionally biased region" description="Polar residues" evidence="6">
    <location>
        <begin position="1"/>
        <end position="19"/>
    </location>
</feature>
<keyword evidence="8" id="KW-1185">Reference proteome</keyword>
<keyword evidence="3" id="KW-0505">Motor protein</keyword>
<evidence type="ECO:0000256" key="4">
    <source>
        <dbReference type="ARBA" id="ARBA00023212"/>
    </source>
</evidence>
<protein>
    <submittedName>
        <fullName evidence="7">Uncharacterized protein</fullName>
    </submittedName>
</protein>
<dbReference type="AlphaFoldDB" id="A0A364NIF3"/>
<dbReference type="RefSeq" id="WP_133256777.1">
    <property type="nucleotide sequence ID" value="NZ_QKRX01000018.1"/>
</dbReference>
<feature type="region of interest" description="Disordered" evidence="6">
    <location>
        <begin position="1"/>
        <end position="23"/>
    </location>
</feature>
<evidence type="ECO:0000313" key="7">
    <source>
        <dbReference type="EMBL" id="RAU16665.1"/>
    </source>
</evidence>
<proteinExistence type="predicted"/>
<feature type="coiled-coil region" evidence="5">
    <location>
        <begin position="646"/>
        <end position="688"/>
    </location>
</feature>
<dbReference type="PANTHER" id="PTHR47970">
    <property type="entry name" value="KINESIN-LIKE PROTEIN KIF11"/>
    <property type="match status" value="1"/>
</dbReference>
<evidence type="ECO:0000313" key="8">
    <source>
        <dbReference type="Proteomes" id="UP000250744"/>
    </source>
</evidence>
<comment type="caution">
    <text evidence="7">The sequence shown here is derived from an EMBL/GenBank/DDBJ whole genome shotgun (WGS) entry which is preliminary data.</text>
</comment>
<dbReference type="EMBL" id="QKRX01000018">
    <property type="protein sequence ID" value="RAU16665.1"/>
    <property type="molecule type" value="Genomic_DNA"/>
</dbReference>
<reference evidence="7 8" key="1">
    <citation type="submission" date="2018-06" db="EMBL/GenBank/DDBJ databases">
        <title>Nitrincola tibetense sp. nov., isolated from Lake XuguoCo on Tibetan Plateau.</title>
        <authorList>
            <person name="Xing P."/>
        </authorList>
    </citation>
    <scope>NUCLEOTIDE SEQUENCE [LARGE SCALE GENOMIC DNA]</scope>
    <source>
        <strain evidence="8">xg18</strain>
    </source>
</reference>
<feature type="non-terminal residue" evidence="7">
    <location>
        <position position="827"/>
    </location>
</feature>
<evidence type="ECO:0000256" key="6">
    <source>
        <dbReference type="SAM" id="MobiDB-lite"/>
    </source>
</evidence>
<keyword evidence="5" id="KW-0175">Coiled coil</keyword>
<feature type="region of interest" description="Disordered" evidence="6">
    <location>
        <begin position="100"/>
        <end position="122"/>
    </location>
</feature>
<feature type="region of interest" description="Disordered" evidence="6">
    <location>
        <begin position="140"/>
        <end position="183"/>
    </location>
</feature>
<evidence type="ECO:0000256" key="2">
    <source>
        <dbReference type="ARBA" id="ARBA00022490"/>
    </source>
</evidence>
<evidence type="ECO:0000256" key="1">
    <source>
        <dbReference type="ARBA" id="ARBA00004245"/>
    </source>
</evidence>
<evidence type="ECO:0000256" key="5">
    <source>
        <dbReference type="SAM" id="Coils"/>
    </source>
</evidence>
<dbReference type="GO" id="GO:0008574">
    <property type="term" value="F:plus-end-directed microtubule motor activity"/>
    <property type="evidence" value="ECO:0007669"/>
    <property type="project" value="TreeGrafter"/>
</dbReference>
<gene>
    <name evidence="7" type="ORF">DN062_16710</name>
</gene>
<dbReference type="PANTHER" id="PTHR47970:SF12">
    <property type="entry name" value="KINESIN FAMILY MEMBER 11"/>
    <property type="match status" value="1"/>
</dbReference>
<comment type="subcellular location">
    <subcellularLocation>
        <location evidence="1">Cytoplasm</location>
        <location evidence="1">Cytoskeleton</location>
    </subcellularLocation>
</comment>
<name>A0A364NIF3_9GAMM</name>
<dbReference type="GO" id="GO:0072686">
    <property type="term" value="C:mitotic spindle"/>
    <property type="evidence" value="ECO:0007669"/>
    <property type="project" value="TreeGrafter"/>
</dbReference>